<dbReference type="Proteomes" id="UP000261660">
    <property type="component" value="Unplaced"/>
</dbReference>
<proteinExistence type="predicted"/>
<accession>A0A3Q3FZA2</accession>
<evidence type="ECO:0000313" key="2">
    <source>
        <dbReference type="Proteomes" id="UP000261660"/>
    </source>
</evidence>
<keyword evidence="2" id="KW-1185">Reference proteome</keyword>
<dbReference type="InterPro" id="IPR026124">
    <property type="entry name" value="Sperm-assoc_Ag8"/>
</dbReference>
<dbReference type="PANTHER" id="PTHR15510:SF5">
    <property type="entry name" value="SPERM-ASSOCIATED ANTIGEN 8"/>
    <property type="match status" value="1"/>
</dbReference>
<dbReference type="FunCoup" id="A0A3Q3FZA2">
    <property type="interactions" value="1"/>
</dbReference>
<dbReference type="Ensembl" id="ENSLBET00000025397.1">
    <property type="protein sequence ID" value="ENSLBEP00000024143.1"/>
    <property type="gene ID" value="ENSLBEG00000018499.1"/>
</dbReference>
<dbReference type="PANTHER" id="PTHR15510">
    <property type="entry name" value="SPERM-ASSOCIATED ANTIGEN 8"/>
    <property type="match status" value="1"/>
</dbReference>
<reference evidence="1" key="1">
    <citation type="submission" date="2025-08" db="UniProtKB">
        <authorList>
            <consortium name="Ensembl"/>
        </authorList>
    </citation>
    <scope>IDENTIFICATION</scope>
</reference>
<protein>
    <submittedName>
        <fullName evidence="1">Sperm associated antigen 8</fullName>
    </submittedName>
</protein>
<dbReference type="InParanoid" id="A0A3Q3FZA2"/>
<dbReference type="GO" id="GO:0008017">
    <property type="term" value="F:microtubule binding"/>
    <property type="evidence" value="ECO:0007669"/>
    <property type="project" value="InterPro"/>
</dbReference>
<organism evidence="1 2">
    <name type="scientific">Labrus bergylta</name>
    <name type="common">ballan wrasse</name>
    <dbReference type="NCBI Taxonomy" id="56723"/>
    <lineage>
        <taxon>Eukaryota</taxon>
        <taxon>Metazoa</taxon>
        <taxon>Chordata</taxon>
        <taxon>Craniata</taxon>
        <taxon>Vertebrata</taxon>
        <taxon>Euteleostomi</taxon>
        <taxon>Actinopterygii</taxon>
        <taxon>Neopterygii</taxon>
        <taxon>Teleostei</taxon>
        <taxon>Neoteleostei</taxon>
        <taxon>Acanthomorphata</taxon>
        <taxon>Eupercaria</taxon>
        <taxon>Labriformes</taxon>
        <taxon>Labridae</taxon>
        <taxon>Labrus</taxon>
    </lineage>
</organism>
<sequence length="186" mass="20990">MTEQTATGEHKVGRCMLHNWAEERAVAALGQAENRFQIQRQGHKGILTLDQDTKMETVTTHRTDFLPPKGPGVRERGIRSELLEKHITLMIREKIQAEQSAPPAESDFCSTTQRDFCVEGFVPLTPELTQAHDYKSDAGVTFWSENRHQIHGVTAVQTLEAPFRKSAKFSTPISERLDEPELPPDN</sequence>
<dbReference type="GO" id="GO:0045944">
    <property type="term" value="P:positive regulation of transcription by RNA polymerase II"/>
    <property type="evidence" value="ECO:0007669"/>
    <property type="project" value="TreeGrafter"/>
</dbReference>
<dbReference type="GeneTree" id="ENSGT00640000091617"/>
<dbReference type="GO" id="GO:0005634">
    <property type="term" value="C:nucleus"/>
    <property type="evidence" value="ECO:0007669"/>
    <property type="project" value="TreeGrafter"/>
</dbReference>
<evidence type="ECO:0000313" key="1">
    <source>
        <dbReference type="Ensembl" id="ENSLBEP00000024143.1"/>
    </source>
</evidence>
<dbReference type="GeneID" id="114920389"/>
<dbReference type="AlphaFoldDB" id="A0A3Q3FZA2"/>
<dbReference type="RefSeq" id="XP_029133607.2">
    <property type="nucleotide sequence ID" value="XM_029277774.2"/>
</dbReference>
<reference evidence="1" key="2">
    <citation type="submission" date="2025-09" db="UniProtKB">
        <authorList>
            <consortium name="Ensembl"/>
        </authorList>
    </citation>
    <scope>IDENTIFICATION</scope>
</reference>
<dbReference type="RefSeq" id="XP_065821499.1">
    <property type="nucleotide sequence ID" value="XM_065965427.1"/>
</dbReference>
<dbReference type="GO" id="GO:0005737">
    <property type="term" value="C:cytoplasm"/>
    <property type="evidence" value="ECO:0007669"/>
    <property type="project" value="TreeGrafter"/>
</dbReference>
<dbReference type="Pfam" id="PF22584">
    <property type="entry name" value="CFAP143"/>
    <property type="match status" value="1"/>
</dbReference>
<dbReference type="STRING" id="56723.ENSLBEP00000024143"/>
<dbReference type="CTD" id="26206"/>
<name>A0A3Q3FZA2_9LABR</name>